<organism evidence="2 3">
    <name type="scientific">Streptomyces broussonetiae</name>
    <dbReference type="NCBI Taxonomy" id="2686304"/>
    <lineage>
        <taxon>Bacteria</taxon>
        <taxon>Bacillati</taxon>
        <taxon>Actinomycetota</taxon>
        <taxon>Actinomycetes</taxon>
        <taxon>Kitasatosporales</taxon>
        <taxon>Streptomycetaceae</taxon>
        <taxon>Streptomyces</taxon>
    </lineage>
</organism>
<dbReference type="Proteomes" id="UP000436138">
    <property type="component" value="Chromosome"/>
</dbReference>
<evidence type="ECO:0000313" key="2">
    <source>
        <dbReference type="EMBL" id="QHA04626.1"/>
    </source>
</evidence>
<dbReference type="RefSeq" id="WP_233273360.1">
    <property type="nucleotide sequence ID" value="NZ_CP047020.1"/>
</dbReference>
<keyword evidence="3" id="KW-1185">Reference proteome</keyword>
<protein>
    <recommendedName>
        <fullName evidence="4">PIN domain-containing protein</fullName>
    </recommendedName>
</protein>
<dbReference type="EMBL" id="CP047020">
    <property type="protein sequence ID" value="QHA04626.1"/>
    <property type="molecule type" value="Genomic_DNA"/>
</dbReference>
<sequence>MTERQREPRSKPAPLDLYSSSATRLVGIVDTNALMSSIENDCRHGRRSRLLRMSDNGSAVLFAADHVFDEMYERLPRFAKRCKVPMAPLVECFEEAYLPALRFVTVSGLDAPDQQVLAITDPDDVPTGLLAKLVAPCVVFSDDRHLKKPGLAPKEWREAAASAVDLVEGFQDQIVTMNVAALPFRGAVGLLTFSGRKVGVSPWLLGGIVLGTGVLLLQKPDRRKATAQVVGKVVEAIATQFAVGMAQEQRGIEGLRDVILPAPSRPTLRQQVAIALARQTQPILAAEVQELVHDRFPDKPAASIQQVRAVLEEGSEFVRAQRYRWQLGREVTPRTQ</sequence>
<keyword evidence="1" id="KW-1133">Transmembrane helix</keyword>
<reference evidence="2 3" key="1">
    <citation type="submission" date="2019-12" db="EMBL/GenBank/DDBJ databases">
        <title>Streptomyces sp. strain T44 isolated from rhizosphere soil of Broussonetia papyrifera.</title>
        <authorList>
            <person name="Mo P."/>
        </authorList>
    </citation>
    <scope>NUCLEOTIDE SEQUENCE [LARGE SCALE GENOMIC DNA]</scope>
    <source>
        <strain evidence="2 3">T44</strain>
    </source>
</reference>
<dbReference type="KEGG" id="sbro:GQF42_16180"/>
<proteinExistence type="predicted"/>
<evidence type="ECO:0008006" key="4">
    <source>
        <dbReference type="Google" id="ProtNLM"/>
    </source>
</evidence>
<keyword evidence="1" id="KW-0472">Membrane</keyword>
<feature type="transmembrane region" description="Helical" evidence="1">
    <location>
        <begin position="200"/>
        <end position="217"/>
    </location>
</feature>
<accession>A0A6I6N868</accession>
<dbReference type="AlphaFoldDB" id="A0A6I6N868"/>
<gene>
    <name evidence="2" type="ORF">GQF42_16180</name>
</gene>
<name>A0A6I6N868_9ACTN</name>
<keyword evidence="1" id="KW-0812">Transmembrane</keyword>
<evidence type="ECO:0000256" key="1">
    <source>
        <dbReference type="SAM" id="Phobius"/>
    </source>
</evidence>
<evidence type="ECO:0000313" key="3">
    <source>
        <dbReference type="Proteomes" id="UP000436138"/>
    </source>
</evidence>